<proteinExistence type="predicted"/>
<evidence type="ECO:0000313" key="3">
    <source>
        <dbReference type="Proteomes" id="UP000275579"/>
    </source>
</evidence>
<keyword evidence="1" id="KW-1133">Transmembrane helix</keyword>
<feature type="transmembrane region" description="Helical" evidence="1">
    <location>
        <begin position="56"/>
        <end position="80"/>
    </location>
</feature>
<sequence length="97" mass="10280">MPVDHAAPPGILKIPDRVKLEMNKASPVRSGPVRSGPVTVLGMEQDPRTGQRLWDFSLPAGLIGLSLFGITIAAVLAAMWPARRAARTNLLAAIASE</sequence>
<name>A0A3S9YKE7_9ACTN</name>
<accession>A0A3S9YKE7</accession>
<protein>
    <submittedName>
        <fullName evidence="2">Uncharacterized protein</fullName>
    </submittedName>
</protein>
<evidence type="ECO:0000256" key="1">
    <source>
        <dbReference type="SAM" id="Phobius"/>
    </source>
</evidence>
<keyword evidence="1" id="KW-0812">Transmembrane</keyword>
<evidence type="ECO:0000313" key="2">
    <source>
        <dbReference type="EMBL" id="AZS75450.1"/>
    </source>
</evidence>
<dbReference type="EMBL" id="CP029042">
    <property type="protein sequence ID" value="AZS75450.1"/>
    <property type="molecule type" value="Genomic_DNA"/>
</dbReference>
<reference evidence="2 3" key="1">
    <citation type="submission" date="2018-04" db="EMBL/GenBank/DDBJ databases">
        <title>Complete genome sequences of Streptomyces lydicus strain WYEC and characterization of antagonistic properties of biological control agents.</title>
        <authorList>
            <person name="Mariita R.M."/>
            <person name="Sello J.K."/>
        </authorList>
    </citation>
    <scope>NUCLEOTIDE SEQUENCE [LARGE SCALE GENOMIC DNA]</scope>
    <source>
        <strain evidence="2 3">WYEC 108</strain>
    </source>
</reference>
<keyword evidence="1" id="KW-0472">Membrane</keyword>
<organism evidence="2 3">
    <name type="scientific">Streptomyces lydicus</name>
    <dbReference type="NCBI Taxonomy" id="47763"/>
    <lineage>
        <taxon>Bacteria</taxon>
        <taxon>Bacillati</taxon>
        <taxon>Actinomycetota</taxon>
        <taxon>Actinomycetes</taxon>
        <taxon>Kitasatosporales</taxon>
        <taxon>Streptomycetaceae</taxon>
        <taxon>Streptomyces</taxon>
    </lineage>
</organism>
<dbReference type="AlphaFoldDB" id="A0A3S9YKE7"/>
<gene>
    <name evidence="2" type="ORF">DDE74_35145</name>
</gene>
<dbReference type="Proteomes" id="UP000275579">
    <property type="component" value="Chromosome"/>
</dbReference>